<feature type="chain" id="PRO_5026310486" description="Bacterial Ig domain-containing protein" evidence="1">
    <location>
        <begin position="33"/>
        <end position="145"/>
    </location>
</feature>
<sequence>MTSVFRHRYGRALGTGVLTVALLSGGTAGAFAASSTPSPKSSPTTKSPMDTVASITATAKPTSVKAGKTVLVTGRTKGLKVGSPLVLQREKNGKWVPLSATGKVKTGSSYAISTKPSTKGTEKLRVASATKSGKVYSPTVTVTVT</sequence>
<gene>
    <name evidence="2" type="ORF">GQF42_15585</name>
</gene>
<organism evidence="2 3">
    <name type="scientific">Streptomyces broussonetiae</name>
    <dbReference type="NCBI Taxonomy" id="2686304"/>
    <lineage>
        <taxon>Bacteria</taxon>
        <taxon>Bacillati</taxon>
        <taxon>Actinomycetota</taxon>
        <taxon>Actinomycetes</taxon>
        <taxon>Kitasatosporales</taxon>
        <taxon>Streptomycetaceae</taxon>
        <taxon>Streptomyces</taxon>
    </lineage>
</organism>
<evidence type="ECO:0008006" key="4">
    <source>
        <dbReference type="Google" id="ProtNLM"/>
    </source>
</evidence>
<proteinExistence type="predicted"/>
<dbReference type="KEGG" id="sbro:GQF42_15585"/>
<dbReference type="AlphaFoldDB" id="A0A6I6MUZ5"/>
<dbReference type="EMBL" id="CP047020">
    <property type="protein sequence ID" value="QHA04518.1"/>
    <property type="molecule type" value="Genomic_DNA"/>
</dbReference>
<keyword evidence="3" id="KW-1185">Reference proteome</keyword>
<protein>
    <recommendedName>
        <fullName evidence="4">Bacterial Ig domain-containing protein</fullName>
    </recommendedName>
</protein>
<dbReference type="RefSeq" id="WP_158920298.1">
    <property type="nucleotide sequence ID" value="NZ_CP047020.1"/>
</dbReference>
<accession>A0A6I6MUZ5</accession>
<dbReference type="Proteomes" id="UP000436138">
    <property type="component" value="Chromosome"/>
</dbReference>
<feature type="signal peptide" evidence="1">
    <location>
        <begin position="1"/>
        <end position="32"/>
    </location>
</feature>
<name>A0A6I6MUZ5_9ACTN</name>
<evidence type="ECO:0000313" key="2">
    <source>
        <dbReference type="EMBL" id="QHA04518.1"/>
    </source>
</evidence>
<evidence type="ECO:0000256" key="1">
    <source>
        <dbReference type="SAM" id="SignalP"/>
    </source>
</evidence>
<keyword evidence="1" id="KW-0732">Signal</keyword>
<reference evidence="2 3" key="1">
    <citation type="submission" date="2019-12" db="EMBL/GenBank/DDBJ databases">
        <title>Streptomyces sp. strain T44 isolated from rhizosphere soil of Broussonetia papyrifera.</title>
        <authorList>
            <person name="Mo P."/>
        </authorList>
    </citation>
    <scope>NUCLEOTIDE SEQUENCE [LARGE SCALE GENOMIC DNA]</scope>
    <source>
        <strain evidence="2 3">T44</strain>
    </source>
</reference>
<evidence type="ECO:0000313" key="3">
    <source>
        <dbReference type="Proteomes" id="UP000436138"/>
    </source>
</evidence>